<dbReference type="SUPFAM" id="SSF56542">
    <property type="entry name" value="Substrate-binding domain of HMG-CoA reductase"/>
    <property type="match status" value="1"/>
</dbReference>
<feature type="region of interest" description="Disordered" evidence="2">
    <location>
        <begin position="219"/>
        <end position="256"/>
    </location>
</feature>
<evidence type="ECO:0000313" key="4">
    <source>
        <dbReference type="Proteomes" id="UP000188320"/>
    </source>
</evidence>
<dbReference type="PANTHER" id="PTHR10572:SF24">
    <property type="entry name" value="3-HYDROXY-3-METHYLGLUTARYL-COENZYME A REDUCTASE"/>
    <property type="match status" value="1"/>
</dbReference>
<dbReference type="AlphaFoldDB" id="A0A1R1PEK5"/>
<evidence type="ECO:0000256" key="1">
    <source>
        <dbReference type="ARBA" id="ARBA00012999"/>
    </source>
</evidence>
<feature type="compositionally biased region" description="Low complexity" evidence="2">
    <location>
        <begin position="163"/>
        <end position="181"/>
    </location>
</feature>
<dbReference type="GO" id="GO:0004420">
    <property type="term" value="F:hydroxymethylglutaryl-CoA reductase (NADPH) activity"/>
    <property type="evidence" value="ECO:0007669"/>
    <property type="project" value="UniProtKB-EC"/>
</dbReference>
<evidence type="ECO:0000313" key="3">
    <source>
        <dbReference type="EMBL" id="OMH79435.1"/>
    </source>
</evidence>
<dbReference type="GO" id="GO:0015936">
    <property type="term" value="P:coenzyme A metabolic process"/>
    <property type="evidence" value="ECO:0007669"/>
    <property type="project" value="InterPro"/>
</dbReference>
<dbReference type="Gene3D" id="3.90.770.10">
    <property type="entry name" value="3-hydroxy-3-methylglutaryl-coenzyme A Reductase, Chain A, domain 2"/>
    <property type="match status" value="1"/>
</dbReference>
<comment type="caution">
    <text evidence="3">The sequence shown here is derived from an EMBL/GenBank/DDBJ whole genome shotgun (WGS) entry which is preliminary data.</text>
</comment>
<dbReference type="InterPro" id="IPR023074">
    <property type="entry name" value="HMG_CoA_Rdtase_cat_sf"/>
</dbReference>
<dbReference type="GO" id="GO:0008299">
    <property type="term" value="P:isoprenoid biosynthetic process"/>
    <property type="evidence" value="ECO:0007669"/>
    <property type="project" value="TreeGrafter"/>
</dbReference>
<dbReference type="OrthoDB" id="310654at2759"/>
<dbReference type="PROSITE" id="PS50065">
    <property type="entry name" value="HMG_COA_REDUCTASE_4"/>
    <property type="match status" value="1"/>
</dbReference>
<feature type="compositionally biased region" description="Low complexity" evidence="2">
    <location>
        <begin position="220"/>
        <end position="242"/>
    </location>
</feature>
<proteinExistence type="predicted"/>
<dbReference type="GO" id="GO:0005778">
    <property type="term" value="C:peroxisomal membrane"/>
    <property type="evidence" value="ECO:0007669"/>
    <property type="project" value="TreeGrafter"/>
</dbReference>
<dbReference type="InterPro" id="IPR009029">
    <property type="entry name" value="HMG_CoA_Rdtase_sub-bd_dom_sf"/>
</dbReference>
<dbReference type="GO" id="GO:0006696">
    <property type="term" value="P:ergosterol biosynthetic process"/>
    <property type="evidence" value="ECO:0007669"/>
    <property type="project" value="TreeGrafter"/>
</dbReference>
<dbReference type="EC" id="1.1.1.34" evidence="1"/>
<dbReference type="EMBL" id="LSSK01001557">
    <property type="protein sequence ID" value="OMH79435.1"/>
    <property type="molecule type" value="Genomic_DNA"/>
</dbReference>
<name>A0A1R1PEK5_ZANCU</name>
<gene>
    <name evidence="3" type="ORF">AX774_g7168</name>
</gene>
<sequence>LGGFNAHAANILTAIYLATGQDPAQNVESSMCITLMESTGPNNDDLRISCSMPCIEVGTIGGGTSLAPQAACLDLLGCRGPHPSSPGKNSQRLARIIVACVMAGELSLCSALAAGHLVKSHISLNRKKKQPGTPLNTPTASPTLRPHNTSISTSTLPPPPTFPSSSPFSSDPASSLPSNLPLLPESIDSNAKRLNDNNIIARPAALQVALENLIMESSASISTSPDPNSNPNPNSNSTLKSKSNSRRRSVSHAPTN</sequence>
<keyword evidence="4" id="KW-1185">Reference proteome</keyword>
<reference evidence="4" key="1">
    <citation type="submission" date="2017-01" db="EMBL/GenBank/DDBJ databases">
        <authorList>
            <person name="Wang Y."/>
            <person name="White M."/>
            <person name="Kvist S."/>
            <person name="Moncalvo J.-M."/>
        </authorList>
    </citation>
    <scope>NUCLEOTIDE SEQUENCE [LARGE SCALE GENOMIC DNA]</scope>
    <source>
        <strain evidence="4">COL-18-3</strain>
    </source>
</reference>
<dbReference type="InterPro" id="IPR023076">
    <property type="entry name" value="HMG_CoA_Rdtase_CS"/>
</dbReference>
<organism evidence="3 4">
    <name type="scientific">Zancudomyces culisetae</name>
    <name type="common">Gut fungus</name>
    <name type="synonym">Smittium culisetae</name>
    <dbReference type="NCBI Taxonomy" id="1213189"/>
    <lineage>
        <taxon>Eukaryota</taxon>
        <taxon>Fungi</taxon>
        <taxon>Fungi incertae sedis</taxon>
        <taxon>Zoopagomycota</taxon>
        <taxon>Kickxellomycotina</taxon>
        <taxon>Harpellomycetes</taxon>
        <taxon>Harpellales</taxon>
        <taxon>Legeriomycetaceae</taxon>
        <taxon>Zancudomyces</taxon>
    </lineage>
</organism>
<dbReference type="InterPro" id="IPR002202">
    <property type="entry name" value="HMG_CoA_Rdtase"/>
</dbReference>
<dbReference type="PROSITE" id="PS00318">
    <property type="entry name" value="HMG_COA_REDUCTASE_2"/>
    <property type="match status" value="1"/>
</dbReference>
<evidence type="ECO:0000256" key="2">
    <source>
        <dbReference type="SAM" id="MobiDB-lite"/>
    </source>
</evidence>
<dbReference type="GO" id="GO:0005789">
    <property type="term" value="C:endoplasmic reticulum membrane"/>
    <property type="evidence" value="ECO:0007669"/>
    <property type="project" value="TreeGrafter"/>
</dbReference>
<protein>
    <recommendedName>
        <fullName evidence="1">hydroxymethylglutaryl-CoA reductase (NADPH)</fullName>
        <ecNumber evidence="1">1.1.1.34</ecNumber>
    </recommendedName>
</protein>
<dbReference type="Pfam" id="PF00368">
    <property type="entry name" value="HMG-CoA_red"/>
    <property type="match status" value="1"/>
</dbReference>
<accession>A0A1R1PEK5</accession>
<feature type="compositionally biased region" description="Polar residues" evidence="2">
    <location>
        <begin position="133"/>
        <end position="148"/>
    </location>
</feature>
<feature type="non-terminal residue" evidence="3">
    <location>
        <position position="1"/>
    </location>
</feature>
<feature type="region of interest" description="Disordered" evidence="2">
    <location>
        <begin position="124"/>
        <end position="181"/>
    </location>
</feature>
<dbReference type="PANTHER" id="PTHR10572">
    <property type="entry name" value="3-HYDROXY-3-METHYLGLUTARYL-COENZYME A REDUCTASE"/>
    <property type="match status" value="1"/>
</dbReference>
<dbReference type="Proteomes" id="UP000188320">
    <property type="component" value="Unassembled WGS sequence"/>
</dbReference>